<evidence type="ECO:0000256" key="5">
    <source>
        <dbReference type="ARBA" id="ARBA00022737"/>
    </source>
</evidence>
<keyword evidence="4" id="KW-0963">Cytoplasm</keyword>
<comment type="caution">
    <text evidence="12">The sequence shown here is derived from an EMBL/GenBank/DDBJ whole genome shotgun (WGS) entry which is preliminary data.</text>
</comment>
<keyword evidence="6" id="KW-0653">Protein transport</keyword>
<dbReference type="FunFam" id="1.25.10.10:FF:000206">
    <property type="entry name" value="Transportin-1"/>
    <property type="match status" value="1"/>
</dbReference>
<evidence type="ECO:0000256" key="10">
    <source>
        <dbReference type="ARBA" id="ARBA00076938"/>
    </source>
</evidence>
<evidence type="ECO:0000313" key="12">
    <source>
        <dbReference type="EMBL" id="OAY37392.2"/>
    </source>
</evidence>
<accession>A0A2C9UZZ0</accession>
<name>A0A2C9UZZ0_MANES</name>
<evidence type="ECO:0000313" key="13">
    <source>
        <dbReference type="Proteomes" id="UP000091857"/>
    </source>
</evidence>
<keyword evidence="5" id="KW-0677">Repeat</keyword>
<keyword evidence="13" id="KW-1185">Reference proteome</keyword>
<evidence type="ECO:0000256" key="4">
    <source>
        <dbReference type="ARBA" id="ARBA00022490"/>
    </source>
</evidence>
<dbReference type="GO" id="GO:0005654">
    <property type="term" value="C:nucleoplasm"/>
    <property type="evidence" value="ECO:0007669"/>
    <property type="project" value="UniProtKB-SubCell"/>
</dbReference>
<sequence length="1105" mass="120723">MELCFSAKSHSLNLISGAQISALSCAKSSIRKEFLGCSHNLRPPGGPIRGSKCRKLRIRRNQSQRFLINASFGSDSVLVVVAVSTISALSFAYLNQQLTNRNTNKRSSKEDLGSPSAGVSQLRRNIVNIVGSPSLDVGDSHRGTLAAESTKLAESNRENSYAIKGKETLVQVLEDNVTSYGSLLVETTESSNADFSVSNDSNHVVPKEPEPQLSSIPESGRIKPLELAEGMSKLTLEKSSNELDVSSAFPEVMTKQSNSTSSSVNFEAGKMVDLASYYGISEESSREDLYTFYEENKSVVNSSLNMNGSSTVSSHALSSPGNSFSSLKVNAIVKEAELSAQHSPQIAESVERKIRVAPYERGSRKNENMGRRGFPRDKEKGHLIQDDHIKLPDIPYPNGIHATDKDDPPKKFQTYNRLLRDGRLAECLDLLEDMERRGLLDMSKIYHAKFFKTCKIQKAVKEAFLFCKLVPNPTLSTFNMLMSVCASSQDSEGAFKVLQLARGAGLKADCRLYTTLISTCAKSGKVDSMFEVFHEMVNAGVEPNVHTYGTLIDGCGRARQMAKAFGAYGIMRSKNVKPDRVVFNALITACGQSGAVDRAFDVLAEMRAEAQPIDPDHVTVGALINACAKAGQVGRAKEVYNMMHEFNIKGTPEVYTIAVNSCSQTGDWEFASRVYEDMKRKGVAPDEMFLSAMIDVAGHAGLVDVAFQILQEARVQGLELGIIPYSSLMGACSNGKNWLKALELYDDMKSIKLNPTVSTMNALITALCDGDQLPKAIEVLSEMKSFGLCPNTVTYSMLSVASERKDDLEVGLMLLSQAKEDSVAPTLVMRKCIVGMCLRRYEKACALGQNVLSFDSGRPQIKNELTSTALMVYRETIAAGEKPTMDVVSQILGCLKVPGDASLKAKLVENVGVTTDSSKFSNLCSLLDGFGEYDPRAFSLLEVNCYHMQEAASLGIIPHLSMKASPIVIDAKTLQIHIAEVYLLNVLKGLKHRLAAGAKLPSITILLPIETTKVKIHESEKMINLAGRLGQEVASLLRRIGLPYQGNESYGKIRINGVSLKRWFQPKLSSPFSRKPGELSSSQLIIGKGIIHQQRNIRTGNLSLE</sequence>
<dbReference type="InterPro" id="IPR011989">
    <property type="entry name" value="ARM-like"/>
</dbReference>
<dbReference type="Pfam" id="PF13513">
    <property type="entry name" value="HEAT_EZ"/>
    <property type="match status" value="1"/>
</dbReference>
<dbReference type="InterPro" id="IPR040122">
    <property type="entry name" value="Importin_beta"/>
</dbReference>
<comment type="similarity">
    <text evidence="8">Belongs to the importin beta family. Importin beta-2 subfamily.</text>
</comment>
<reference evidence="13" key="1">
    <citation type="journal article" date="2016" name="Nat. Biotechnol.">
        <title>Sequencing wild and cultivated cassava and related species reveals extensive interspecific hybridization and genetic diversity.</title>
        <authorList>
            <person name="Bredeson J.V."/>
            <person name="Lyons J.B."/>
            <person name="Prochnik S.E."/>
            <person name="Wu G.A."/>
            <person name="Ha C.M."/>
            <person name="Edsinger-Gonzales E."/>
            <person name="Grimwood J."/>
            <person name="Schmutz J."/>
            <person name="Rabbi I.Y."/>
            <person name="Egesi C."/>
            <person name="Nauluvula P."/>
            <person name="Lebot V."/>
            <person name="Ndunguru J."/>
            <person name="Mkamilo G."/>
            <person name="Bart R.S."/>
            <person name="Setter T.L."/>
            <person name="Gleadow R.M."/>
            <person name="Kulakow P."/>
            <person name="Ferguson M.E."/>
            <person name="Rounsley S."/>
            <person name="Rokhsar D.S."/>
        </authorList>
    </citation>
    <scope>NUCLEOTIDE SEQUENCE [LARGE SCALE GENOMIC DNA]</scope>
    <source>
        <strain evidence="13">cv. AM560-2</strain>
    </source>
</reference>
<dbReference type="AlphaFoldDB" id="A0A2C9UZZ0"/>
<dbReference type="EMBL" id="CM004397">
    <property type="protein sequence ID" value="OAY37392.2"/>
    <property type="molecule type" value="Genomic_DNA"/>
</dbReference>
<keyword evidence="3" id="KW-0813">Transport</keyword>
<dbReference type="SUPFAM" id="SSF48371">
    <property type="entry name" value="ARM repeat"/>
    <property type="match status" value="1"/>
</dbReference>
<dbReference type="Pfam" id="PF25780">
    <property type="entry name" value="TPR_IPO5"/>
    <property type="match status" value="1"/>
</dbReference>
<evidence type="ECO:0000256" key="3">
    <source>
        <dbReference type="ARBA" id="ARBA00022448"/>
    </source>
</evidence>
<dbReference type="InterPro" id="IPR016024">
    <property type="entry name" value="ARM-type_fold"/>
</dbReference>
<dbReference type="Proteomes" id="UP000091857">
    <property type="component" value="Chromosome 11"/>
</dbReference>
<dbReference type="InterPro" id="IPR058584">
    <property type="entry name" value="IMB1_TNPO1-like_TPR"/>
</dbReference>
<gene>
    <name evidence="12" type="ORF">MANES_11G088257v8</name>
</gene>
<organism evidence="12 13">
    <name type="scientific">Manihot esculenta</name>
    <name type="common">Cassava</name>
    <name type="synonym">Jatropha manihot</name>
    <dbReference type="NCBI Taxonomy" id="3983"/>
    <lineage>
        <taxon>Eukaryota</taxon>
        <taxon>Viridiplantae</taxon>
        <taxon>Streptophyta</taxon>
        <taxon>Embryophyta</taxon>
        <taxon>Tracheophyta</taxon>
        <taxon>Spermatophyta</taxon>
        <taxon>Magnoliopsida</taxon>
        <taxon>eudicotyledons</taxon>
        <taxon>Gunneridae</taxon>
        <taxon>Pentapetalae</taxon>
        <taxon>rosids</taxon>
        <taxon>fabids</taxon>
        <taxon>Malpighiales</taxon>
        <taxon>Euphorbiaceae</taxon>
        <taxon>Crotonoideae</taxon>
        <taxon>Manihoteae</taxon>
        <taxon>Manihot</taxon>
    </lineage>
</organism>
<evidence type="ECO:0000256" key="8">
    <source>
        <dbReference type="ARBA" id="ARBA00038423"/>
    </source>
</evidence>
<dbReference type="InterPro" id="IPR057672">
    <property type="entry name" value="TPR_IPO4/5"/>
</dbReference>
<dbReference type="PANTHER" id="PTHR10527">
    <property type="entry name" value="IMPORTIN BETA"/>
    <property type="match status" value="1"/>
</dbReference>
<proteinExistence type="inferred from homology"/>
<comment type="subcellular location">
    <subcellularLocation>
        <location evidence="1">Cytoplasm</location>
    </subcellularLocation>
    <subcellularLocation>
        <location evidence="2">Nucleus</location>
        <location evidence="2">Nucleoplasm</location>
    </subcellularLocation>
</comment>
<dbReference type="GO" id="GO:0005737">
    <property type="term" value="C:cytoplasm"/>
    <property type="evidence" value="ECO:0007669"/>
    <property type="project" value="UniProtKB-SubCell"/>
</dbReference>
<protein>
    <recommendedName>
        <fullName evidence="9">Transportin-1</fullName>
    </recommendedName>
    <alternativeName>
        <fullName evidence="10">Importin beta-2</fullName>
    </alternativeName>
    <alternativeName>
        <fullName evidence="11">Karyopherin beta-2</fullName>
    </alternativeName>
</protein>
<dbReference type="Pfam" id="PF25574">
    <property type="entry name" value="TPR_IMB1"/>
    <property type="match status" value="1"/>
</dbReference>
<dbReference type="GO" id="GO:0006606">
    <property type="term" value="P:protein import into nucleus"/>
    <property type="evidence" value="ECO:0007669"/>
    <property type="project" value="InterPro"/>
</dbReference>
<evidence type="ECO:0000256" key="2">
    <source>
        <dbReference type="ARBA" id="ARBA00004642"/>
    </source>
</evidence>
<evidence type="ECO:0000256" key="6">
    <source>
        <dbReference type="ARBA" id="ARBA00022927"/>
    </source>
</evidence>
<evidence type="ECO:0000256" key="1">
    <source>
        <dbReference type="ARBA" id="ARBA00004496"/>
    </source>
</evidence>
<evidence type="ECO:0000256" key="7">
    <source>
        <dbReference type="ARBA" id="ARBA00023242"/>
    </source>
</evidence>
<evidence type="ECO:0000256" key="9">
    <source>
        <dbReference type="ARBA" id="ARBA00067327"/>
    </source>
</evidence>
<dbReference type="Gene3D" id="1.25.10.10">
    <property type="entry name" value="Leucine-rich Repeat Variant"/>
    <property type="match status" value="1"/>
</dbReference>
<evidence type="ECO:0000256" key="11">
    <source>
        <dbReference type="ARBA" id="ARBA00080641"/>
    </source>
</evidence>
<keyword evidence="7" id="KW-0539">Nucleus</keyword>